<dbReference type="OrthoDB" id="502220at2"/>
<dbReference type="KEGG" id="scs:Sta7437_2180"/>
<accession>K9XUJ1</accession>
<sequence length="597" mass="67565">MVLSMSSSSTERYKSRLFNFLNRQSIRLGGEIGKTVRQLKIATEFGVQILLYPVYLMVQAGRSTRQQLEQKAQPSKYLTPGELDSSALSTQSTDQPIEQILKAVEPLLITEQTVERVNSNSQAISLLRSESQLSFDGQNNVLQKITATIEIFKAKLSHQKNPTKAIAKCLANGETAIQGVASLLDSHNLVLVDSNNQILDILNLQQQEQITSYIVHKFGKGQFNKRSLFQNTTQKFLSALPDFSQHNPNLSPPVRWFWNLINWVQTSPIAVTTNLFDESQLTPNSLPQANLASEEDLLVSKLLNSVDSAIANLENKPLTKPSHVFHDLQQNWLSKLNLNQSNSTNEIKKSVQNYQQNPELLESEDPFQIDVLIRAAIDYFFKDNQAKHSFNQSSRSEVLKNKNIASSQQSNNLLNESVSVEDPWLLWEDLFSSIESITDAQDNWTSKEIEKHNTSQDTQSLTSTSNPNLKKLPAVSATSKSKKFKQPSKTQVSLNFKRQKSSQALRVNPNKSKQIITSKNQSIASGDITNKVGEMIPNVYNSQNQQIETAPEWLETDATTVGYVKHPLERLLEWLDLIMLWIENLWAKIWEKLKLKF</sequence>
<reference evidence="3" key="1">
    <citation type="journal article" date="2013" name="Proc. Natl. Acad. Sci. U.S.A.">
        <title>Improving the coverage of the cyanobacterial phylum using diversity-driven genome sequencing.</title>
        <authorList>
            <person name="Shih P.M."/>
            <person name="Wu D."/>
            <person name="Latifi A."/>
            <person name="Axen S.D."/>
            <person name="Fewer D.P."/>
            <person name="Talla E."/>
            <person name="Calteau A."/>
            <person name="Cai F."/>
            <person name="Tandeau de Marsac N."/>
            <person name="Rippka R."/>
            <person name="Herdman M."/>
            <person name="Sivonen K."/>
            <person name="Coursin T."/>
            <person name="Laurent T."/>
            <person name="Goodwin L."/>
            <person name="Nolan M."/>
            <person name="Davenport K.W."/>
            <person name="Han C.S."/>
            <person name="Rubin E.M."/>
            <person name="Eisen J.A."/>
            <person name="Woyke T."/>
            <person name="Gugger M."/>
            <person name="Kerfeld C.A."/>
        </authorList>
    </citation>
    <scope>NUCLEOTIDE SEQUENCE [LARGE SCALE GENOMIC DNA]</scope>
    <source>
        <strain evidence="3">ATCC 29371 / PCC 7437</strain>
    </source>
</reference>
<evidence type="ECO:0000256" key="1">
    <source>
        <dbReference type="SAM" id="MobiDB-lite"/>
    </source>
</evidence>
<evidence type="ECO:0000313" key="3">
    <source>
        <dbReference type="Proteomes" id="UP000010473"/>
    </source>
</evidence>
<protein>
    <submittedName>
        <fullName evidence="2">Uncharacterized protein</fullName>
    </submittedName>
</protein>
<name>K9XUJ1_STAC7</name>
<dbReference type="HOGENOM" id="CLU_028870_0_0_3"/>
<evidence type="ECO:0000313" key="2">
    <source>
        <dbReference type="EMBL" id="AFZ35729.1"/>
    </source>
</evidence>
<gene>
    <name evidence="2" type="ordered locus">Sta7437_2180</name>
</gene>
<dbReference type="PATRIC" id="fig|111780.3.peg.2271"/>
<feature type="compositionally biased region" description="Low complexity" evidence="1">
    <location>
        <begin position="455"/>
        <end position="465"/>
    </location>
</feature>
<dbReference type="AlphaFoldDB" id="K9XUJ1"/>
<organism evidence="2 3">
    <name type="scientific">Stanieria cyanosphaera (strain ATCC 29371 / PCC 7437)</name>
    <dbReference type="NCBI Taxonomy" id="111780"/>
    <lineage>
        <taxon>Bacteria</taxon>
        <taxon>Bacillati</taxon>
        <taxon>Cyanobacteriota</taxon>
        <taxon>Cyanophyceae</taxon>
        <taxon>Pleurocapsales</taxon>
        <taxon>Dermocarpellaceae</taxon>
        <taxon>Stanieria</taxon>
    </lineage>
</organism>
<dbReference type="STRING" id="111780.Sta7437_2180"/>
<dbReference type="Proteomes" id="UP000010473">
    <property type="component" value="Chromosome"/>
</dbReference>
<feature type="region of interest" description="Disordered" evidence="1">
    <location>
        <begin position="449"/>
        <end position="492"/>
    </location>
</feature>
<feature type="region of interest" description="Disordered" evidence="1">
    <location>
        <begin position="69"/>
        <end position="91"/>
    </location>
</feature>
<dbReference type="RefSeq" id="WP_015193397.1">
    <property type="nucleotide sequence ID" value="NC_019748.1"/>
</dbReference>
<dbReference type="eggNOG" id="ENOG502ZYZU">
    <property type="taxonomic scope" value="Bacteria"/>
</dbReference>
<proteinExistence type="predicted"/>
<dbReference type="EMBL" id="CP003653">
    <property type="protein sequence ID" value="AFZ35729.1"/>
    <property type="molecule type" value="Genomic_DNA"/>
</dbReference>
<keyword evidence="3" id="KW-1185">Reference proteome</keyword>